<dbReference type="InterPro" id="IPR036259">
    <property type="entry name" value="MFS_trans_sf"/>
</dbReference>
<feature type="transmembrane region" description="Helical" evidence="8">
    <location>
        <begin position="18"/>
        <end position="37"/>
    </location>
</feature>
<keyword evidence="6 8" id="KW-1133">Transmembrane helix</keyword>
<dbReference type="PANTHER" id="PTHR43271:SF1">
    <property type="entry name" value="INNER MEMBRANE TRANSPORT PROTEIN YNFM"/>
    <property type="match status" value="1"/>
</dbReference>
<dbReference type="GO" id="GO:0005886">
    <property type="term" value="C:plasma membrane"/>
    <property type="evidence" value="ECO:0007669"/>
    <property type="project" value="UniProtKB-SubCell"/>
</dbReference>
<evidence type="ECO:0000259" key="9">
    <source>
        <dbReference type="PROSITE" id="PS50850"/>
    </source>
</evidence>
<evidence type="ECO:0000256" key="3">
    <source>
        <dbReference type="ARBA" id="ARBA00022448"/>
    </source>
</evidence>
<evidence type="ECO:0000256" key="1">
    <source>
        <dbReference type="ARBA" id="ARBA00004651"/>
    </source>
</evidence>
<feature type="transmembrane region" description="Helical" evidence="8">
    <location>
        <begin position="317"/>
        <end position="337"/>
    </location>
</feature>
<comment type="subcellular location">
    <subcellularLocation>
        <location evidence="1">Cell membrane</location>
        <topology evidence="1">Multi-pass membrane protein</topology>
    </subcellularLocation>
</comment>
<keyword evidence="4" id="KW-1003">Cell membrane</keyword>
<dbReference type="EMBL" id="VFBM01000011">
    <property type="protein sequence ID" value="TNX86421.1"/>
    <property type="molecule type" value="Genomic_DNA"/>
</dbReference>
<dbReference type="AlphaFoldDB" id="A0A8H2PQV3"/>
<dbReference type="Pfam" id="PF07690">
    <property type="entry name" value="MFS_1"/>
    <property type="match status" value="1"/>
</dbReference>
<evidence type="ECO:0000256" key="6">
    <source>
        <dbReference type="ARBA" id="ARBA00022989"/>
    </source>
</evidence>
<dbReference type="InterPro" id="IPR020846">
    <property type="entry name" value="MFS_dom"/>
</dbReference>
<accession>A0A8H2PQV3</accession>
<reference evidence="10 11" key="1">
    <citation type="submission" date="2019-06" db="EMBL/GenBank/DDBJ databases">
        <title>Genome of Acinetobacter radioresistens APH1, a phenol degrading strain.</title>
        <authorList>
            <person name="Liu Y."/>
        </authorList>
    </citation>
    <scope>NUCLEOTIDE SEQUENCE [LARGE SCALE GENOMIC DNA]</scope>
    <source>
        <strain evidence="10 11">APH1</strain>
    </source>
</reference>
<feature type="transmembrane region" description="Helical" evidence="8">
    <location>
        <begin position="259"/>
        <end position="278"/>
    </location>
</feature>
<feature type="transmembrane region" description="Helical" evidence="8">
    <location>
        <begin position="57"/>
        <end position="78"/>
    </location>
</feature>
<feature type="transmembrane region" description="Helical" evidence="8">
    <location>
        <begin position="374"/>
        <end position="395"/>
    </location>
</feature>
<evidence type="ECO:0000256" key="5">
    <source>
        <dbReference type="ARBA" id="ARBA00022692"/>
    </source>
</evidence>
<dbReference type="InterPro" id="IPR005829">
    <property type="entry name" value="Sugar_transporter_CS"/>
</dbReference>
<gene>
    <name evidence="10" type="ORF">FHY67_12045</name>
</gene>
<organism evidence="10 11">
    <name type="scientific">Acinetobacter radioresistens</name>
    <dbReference type="NCBI Taxonomy" id="40216"/>
    <lineage>
        <taxon>Bacteria</taxon>
        <taxon>Pseudomonadati</taxon>
        <taxon>Pseudomonadota</taxon>
        <taxon>Gammaproteobacteria</taxon>
        <taxon>Moraxellales</taxon>
        <taxon>Moraxellaceae</taxon>
        <taxon>Acinetobacter</taxon>
    </lineage>
</organism>
<feature type="transmembrane region" description="Helical" evidence="8">
    <location>
        <begin position="90"/>
        <end position="108"/>
    </location>
</feature>
<feature type="domain" description="Major facilitator superfamily (MFS) profile" evidence="9">
    <location>
        <begin position="17"/>
        <end position="398"/>
    </location>
</feature>
<dbReference type="CDD" id="cd17324">
    <property type="entry name" value="MFS_NepI_like"/>
    <property type="match status" value="1"/>
</dbReference>
<name>A0A8H2PQV3_ACIRA</name>
<comment type="caution">
    <text evidence="10">The sequence shown here is derived from an EMBL/GenBank/DDBJ whole genome shotgun (WGS) entry which is preliminary data.</text>
</comment>
<dbReference type="SUPFAM" id="SSF103473">
    <property type="entry name" value="MFS general substrate transporter"/>
    <property type="match status" value="1"/>
</dbReference>
<feature type="transmembrane region" description="Helical" evidence="8">
    <location>
        <begin position="173"/>
        <end position="195"/>
    </location>
</feature>
<sequence length="398" mass="43979">MSEFVESQSYIEYGTRPFFAILLSLFLAGFAIFSSLYCVQPMMPFLAKFFAISPTHSSFPLSFSTIALALGLLFAGLISDRYGRKQVMAISLFSTSILLLVSSFLPYWEVFLSTRMLIGLAVSGVASVAMTYIGEEIAQKDVGFAMGLYISGTAIGGMSGRLIAGVLLDFISWQTATMIIGVLNLIIAIVFYIALPASRHFKPYPINFSRFKQSFTKNLSDSRLRLLFAEGFLLMGCFVTVFNYISYHLLEKPFELSQAWIGLISIAYLSGIYSSPRAAGWGRRYGRGKVLPAMFICMILGLWIMLIPSIWCILLGLLIFTFSFFAAHSTASSWVSVQALQYRAVGSSLYLFCYYLGSSVLGSSGGLVWENWGWGGLTVIITLFLGLGLIISLRLNRS</sequence>
<keyword evidence="7 8" id="KW-0472">Membrane</keyword>
<dbReference type="GO" id="GO:0022857">
    <property type="term" value="F:transmembrane transporter activity"/>
    <property type="evidence" value="ECO:0007669"/>
    <property type="project" value="InterPro"/>
</dbReference>
<evidence type="ECO:0000313" key="11">
    <source>
        <dbReference type="Proteomes" id="UP000314285"/>
    </source>
</evidence>
<evidence type="ECO:0000313" key="10">
    <source>
        <dbReference type="EMBL" id="TNX86421.1"/>
    </source>
</evidence>
<feature type="transmembrane region" description="Helical" evidence="8">
    <location>
        <begin position="290"/>
        <end position="311"/>
    </location>
</feature>
<comment type="similarity">
    <text evidence="2">Belongs to the major facilitator superfamily.</text>
</comment>
<evidence type="ECO:0000256" key="8">
    <source>
        <dbReference type="SAM" id="Phobius"/>
    </source>
</evidence>
<dbReference type="PANTHER" id="PTHR43271">
    <property type="entry name" value="BLL2771 PROTEIN"/>
    <property type="match status" value="1"/>
</dbReference>
<feature type="transmembrane region" description="Helical" evidence="8">
    <location>
        <begin position="349"/>
        <end position="368"/>
    </location>
</feature>
<dbReference type="Gene3D" id="1.20.1250.20">
    <property type="entry name" value="MFS general substrate transporter like domains"/>
    <property type="match status" value="1"/>
</dbReference>
<evidence type="ECO:0000256" key="4">
    <source>
        <dbReference type="ARBA" id="ARBA00022475"/>
    </source>
</evidence>
<protein>
    <submittedName>
        <fullName evidence="10">MFS transporter</fullName>
    </submittedName>
</protein>
<feature type="transmembrane region" description="Helical" evidence="8">
    <location>
        <begin position="146"/>
        <end position="167"/>
    </location>
</feature>
<keyword evidence="5 8" id="KW-0812">Transmembrane</keyword>
<dbReference type="Proteomes" id="UP000314285">
    <property type="component" value="Unassembled WGS sequence"/>
</dbReference>
<proteinExistence type="inferred from homology"/>
<keyword evidence="3" id="KW-0813">Transport</keyword>
<feature type="transmembrane region" description="Helical" evidence="8">
    <location>
        <begin position="114"/>
        <end position="134"/>
    </location>
</feature>
<evidence type="ECO:0000256" key="2">
    <source>
        <dbReference type="ARBA" id="ARBA00008335"/>
    </source>
</evidence>
<dbReference type="PROSITE" id="PS00216">
    <property type="entry name" value="SUGAR_TRANSPORT_1"/>
    <property type="match status" value="1"/>
</dbReference>
<dbReference type="PROSITE" id="PS50850">
    <property type="entry name" value="MFS"/>
    <property type="match status" value="1"/>
</dbReference>
<evidence type="ECO:0000256" key="7">
    <source>
        <dbReference type="ARBA" id="ARBA00023136"/>
    </source>
</evidence>
<dbReference type="RefSeq" id="WP_005405752.1">
    <property type="nucleotide sequence ID" value="NZ_BKXI01000034.1"/>
</dbReference>
<feature type="transmembrane region" description="Helical" evidence="8">
    <location>
        <begin position="226"/>
        <end position="247"/>
    </location>
</feature>
<dbReference type="InterPro" id="IPR011701">
    <property type="entry name" value="MFS"/>
</dbReference>